<proteinExistence type="predicted"/>
<dbReference type="Gene3D" id="3.90.180.10">
    <property type="entry name" value="Medium-chain alcohol dehydrogenases, catalytic domain"/>
    <property type="match status" value="1"/>
</dbReference>
<dbReference type="SUPFAM" id="SSF50129">
    <property type="entry name" value="GroES-like"/>
    <property type="match status" value="1"/>
</dbReference>
<organism evidence="2 3">
    <name type="scientific">Mesorhizobium japonicum</name>
    <dbReference type="NCBI Taxonomy" id="2066070"/>
    <lineage>
        <taxon>Bacteria</taxon>
        <taxon>Pseudomonadati</taxon>
        <taxon>Pseudomonadota</taxon>
        <taxon>Alphaproteobacteria</taxon>
        <taxon>Hyphomicrobiales</taxon>
        <taxon>Phyllobacteriaceae</taxon>
        <taxon>Mesorhizobium</taxon>
    </lineage>
</organism>
<dbReference type="Pfam" id="PF08240">
    <property type="entry name" value="ADH_N"/>
    <property type="match status" value="1"/>
</dbReference>
<dbReference type="InterPro" id="IPR013154">
    <property type="entry name" value="ADH-like_N"/>
</dbReference>
<comment type="caution">
    <text evidence="2">The sequence shown here is derived from an EMBL/GenBank/DDBJ whole genome shotgun (WGS) entry which is preliminary data.</text>
</comment>
<feature type="domain" description="Alcohol dehydrogenase-like N-terminal" evidence="1">
    <location>
        <begin position="26"/>
        <end position="80"/>
    </location>
</feature>
<dbReference type="AlphaFoldDB" id="A0A3M9X4L2"/>
<dbReference type="Proteomes" id="UP000275436">
    <property type="component" value="Unassembled WGS sequence"/>
</dbReference>
<gene>
    <name evidence="2" type="ORF">DNR46_29230</name>
</gene>
<dbReference type="InterPro" id="IPR011032">
    <property type="entry name" value="GroES-like_sf"/>
</dbReference>
<dbReference type="EMBL" id="QKOD01000011">
    <property type="protein sequence ID" value="RNJ42460.1"/>
    <property type="molecule type" value="Genomic_DNA"/>
</dbReference>
<sequence>MNRWRGPDVIEFVEAFELVPCPGGPLLEIAAAGVNFMDTGRRGLAWTDVPEPKILGLVGAGHGISVGDGVGDLRPGRRVA</sequence>
<evidence type="ECO:0000313" key="3">
    <source>
        <dbReference type="Proteomes" id="UP000275436"/>
    </source>
</evidence>
<reference evidence="2 3" key="1">
    <citation type="journal article" date="2018" name="Mol. Plant Microbe Interact.">
        <title>Taxonomically Different Co-Microsymbionts of a Relict Legume, Oxytropis popoviana, Have Complementary Sets of Symbiotic Genes and Together Increase the Efficiency of Plant Nodulation.</title>
        <authorList>
            <person name="Safronova V."/>
            <person name="Belimov A."/>
            <person name="Sazanova A."/>
            <person name="Chirak E."/>
            <person name="Verkhozina A."/>
            <person name="Kuznetsova I."/>
            <person name="Andronov E."/>
            <person name="Puhalsky J."/>
            <person name="Tikhonovich I."/>
        </authorList>
    </citation>
    <scope>NUCLEOTIDE SEQUENCE [LARGE SCALE GENOMIC DNA]</scope>
    <source>
        <strain evidence="2 3">Opo-235</strain>
    </source>
</reference>
<accession>A0A3M9X4L2</accession>
<evidence type="ECO:0000259" key="1">
    <source>
        <dbReference type="Pfam" id="PF08240"/>
    </source>
</evidence>
<evidence type="ECO:0000313" key="2">
    <source>
        <dbReference type="EMBL" id="RNJ42460.1"/>
    </source>
</evidence>
<name>A0A3M9X4L2_9HYPH</name>
<protein>
    <recommendedName>
        <fullName evidence="1">Alcohol dehydrogenase-like N-terminal domain-containing protein</fullName>
    </recommendedName>
</protein>